<feature type="region of interest" description="Disordered" evidence="1">
    <location>
        <begin position="198"/>
        <end position="228"/>
    </location>
</feature>
<evidence type="ECO:0000313" key="3">
    <source>
        <dbReference type="EMBL" id="VEL16516.1"/>
    </source>
</evidence>
<feature type="signal peptide" evidence="2">
    <location>
        <begin position="1"/>
        <end position="15"/>
    </location>
</feature>
<keyword evidence="2" id="KW-0732">Signal</keyword>
<gene>
    <name evidence="3" type="ORF">PXEA_LOCUS9956</name>
</gene>
<evidence type="ECO:0000313" key="4">
    <source>
        <dbReference type="Proteomes" id="UP000784294"/>
    </source>
</evidence>
<feature type="region of interest" description="Disordered" evidence="1">
    <location>
        <begin position="107"/>
        <end position="184"/>
    </location>
</feature>
<reference evidence="3" key="1">
    <citation type="submission" date="2018-11" db="EMBL/GenBank/DDBJ databases">
        <authorList>
            <consortium name="Pathogen Informatics"/>
        </authorList>
    </citation>
    <scope>NUCLEOTIDE SEQUENCE</scope>
</reference>
<accession>A0A448WNY6</accession>
<evidence type="ECO:0000256" key="2">
    <source>
        <dbReference type="SAM" id="SignalP"/>
    </source>
</evidence>
<evidence type="ECO:0000256" key="1">
    <source>
        <dbReference type="SAM" id="MobiDB-lite"/>
    </source>
</evidence>
<proteinExistence type="predicted"/>
<dbReference type="EMBL" id="CAAALY010028748">
    <property type="protein sequence ID" value="VEL16516.1"/>
    <property type="molecule type" value="Genomic_DNA"/>
</dbReference>
<organism evidence="3 4">
    <name type="scientific">Protopolystoma xenopodis</name>
    <dbReference type="NCBI Taxonomy" id="117903"/>
    <lineage>
        <taxon>Eukaryota</taxon>
        <taxon>Metazoa</taxon>
        <taxon>Spiralia</taxon>
        <taxon>Lophotrochozoa</taxon>
        <taxon>Platyhelminthes</taxon>
        <taxon>Monogenea</taxon>
        <taxon>Polyopisthocotylea</taxon>
        <taxon>Polystomatidea</taxon>
        <taxon>Polystomatidae</taxon>
        <taxon>Protopolystoma</taxon>
    </lineage>
</organism>
<feature type="chain" id="PRO_5019529041" evidence="2">
    <location>
        <begin position="16"/>
        <end position="228"/>
    </location>
</feature>
<name>A0A448WNY6_9PLAT</name>
<sequence length="228" mass="24286">MLDLNLATFILSLFCSKLFEFSPGSLRHLVTKWKKVGLHRALSSKITPCYCSGANNTQIISSISTTPTARIINITSASDEILTEKSVTLLPSALHLSKHQTNIGYGGESCRHSLSSSTSASLSPRDSKLQRRPAQNRNRIAPTAPRRQLVTPISDQQSSLRRPTSGPLSSSSPRISTTIPVQSGNVSKRLPVGVAYPSTGSCRGRAGVGCSEKRSAPPTVLASSNATS</sequence>
<dbReference type="Proteomes" id="UP000784294">
    <property type="component" value="Unassembled WGS sequence"/>
</dbReference>
<feature type="compositionally biased region" description="Low complexity" evidence="1">
    <location>
        <begin position="112"/>
        <end position="124"/>
    </location>
</feature>
<comment type="caution">
    <text evidence="3">The sequence shown here is derived from an EMBL/GenBank/DDBJ whole genome shotgun (WGS) entry which is preliminary data.</text>
</comment>
<protein>
    <submittedName>
        <fullName evidence="3">Uncharacterized protein</fullName>
    </submittedName>
</protein>
<keyword evidence="4" id="KW-1185">Reference proteome</keyword>
<dbReference type="AlphaFoldDB" id="A0A448WNY6"/>
<feature type="compositionally biased region" description="Low complexity" evidence="1">
    <location>
        <begin position="158"/>
        <end position="180"/>
    </location>
</feature>